<organism evidence="1 2">
    <name type="scientific">Amycolatopsis melonis</name>
    <dbReference type="NCBI Taxonomy" id="3156488"/>
    <lineage>
        <taxon>Bacteria</taxon>
        <taxon>Bacillati</taxon>
        <taxon>Actinomycetota</taxon>
        <taxon>Actinomycetes</taxon>
        <taxon>Pseudonocardiales</taxon>
        <taxon>Pseudonocardiaceae</taxon>
        <taxon>Amycolatopsis</taxon>
    </lineage>
</organism>
<sequence>MVNFPDTRDSLSHLKIVDLKRLMESSLTNNQYIDGIRAGRLLGETLKAFRDASRTGKFEDPALQAAFDSGSLFKLSLAAAFDLVTNAEYLHGRVVNAKWIYCHREGEPPKAYYSFLKQCPKCCLDRGLEKRLSGAQHKPASHHIGEITTVVCALILELLATANDEPLSIATISKQSHDVDAIGYRDDLLVLFEIKASPMVTYPVVATLPEALHTDQSGDLEEYSQHSLIDMPWVDVDVSLAIPHRSEEIPLGKRSGVGWPYDPLIDHIRQPGNFLSYLSAWIELFNAYSVPKTRRSRRAMALSYLVNGWGDEIDSNKTKPGLGRTDDIKKGTYQLLKFGAYYRDDDSSIPVRGALVANLDPLFLRERYIDSLADVRWGHSRDFSLVDGEYRIRSNSLKYLYDAIISFNAPVINDEHMSSVFDFDAVSRALLDGKLDALLDVWSADGPDAAVSDADAGKLF</sequence>
<evidence type="ECO:0000313" key="1">
    <source>
        <dbReference type="EMBL" id="MEQ0559394.1"/>
    </source>
</evidence>
<dbReference type="RefSeq" id="WP_348949423.1">
    <property type="nucleotide sequence ID" value="NZ_JBDZYD010000003.1"/>
</dbReference>
<name>A0ABV0LAR8_9PSEU</name>
<proteinExistence type="predicted"/>
<comment type="caution">
    <text evidence="1">The sequence shown here is derived from an EMBL/GenBank/DDBJ whole genome shotgun (WGS) entry which is preliminary data.</text>
</comment>
<keyword evidence="2" id="KW-1185">Reference proteome</keyword>
<protein>
    <submittedName>
        <fullName evidence="1">Uncharacterized protein</fullName>
    </submittedName>
</protein>
<reference evidence="1 2" key="1">
    <citation type="submission" date="2024-05" db="EMBL/GenBank/DDBJ databases">
        <authorList>
            <person name="Zhao H."/>
            <person name="Xu Y."/>
            <person name="Lin S."/>
            <person name="Spain J.C."/>
            <person name="Zhou N.-Y."/>
        </authorList>
    </citation>
    <scope>NUCLEOTIDE SEQUENCE [LARGE SCALE GENOMIC DNA]</scope>
    <source>
        <strain evidence="1 2">NEAU-NG30</strain>
    </source>
</reference>
<dbReference type="Proteomes" id="UP001440984">
    <property type="component" value="Unassembled WGS sequence"/>
</dbReference>
<gene>
    <name evidence="1" type="ORF">ABJI51_09970</name>
</gene>
<evidence type="ECO:0000313" key="2">
    <source>
        <dbReference type="Proteomes" id="UP001440984"/>
    </source>
</evidence>
<dbReference type="EMBL" id="JBDZYD010000003">
    <property type="protein sequence ID" value="MEQ0559394.1"/>
    <property type="molecule type" value="Genomic_DNA"/>
</dbReference>
<accession>A0ABV0LAR8</accession>